<dbReference type="OrthoDB" id="3197455at2"/>
<feature type="region of interest" description="Disordered" evidence="1">
    <location>
        <begin position="263"/>
        <end position="297"/>
    </location>
</feature>
<proteinExistence type="predicted"/>
<organism evidence="2 3">
    <name type="scientific">Kitasatospora acidiphila</name>
    <dbReference type="NCBI Taxonomy" id="2567942"/>
    <lineage>
        <taxon>Bacteria</taxon>
        <taxon>Bacillati</taxon>
        <taxon>Actinomycetota</taxon>
        <taxon>Actinomycetes</taxon>
        <taxon>Kitasatosporales</taxon>
        <taxon>Streptomycetaceae</taxon>
        <taxon>Kitasatospora</taxon>
    </lineage>
</organism>
<dbReference type="AlphaFoldDB" id="A0A540VX41"/>
<evidence type="ECO:0000256" key="1">
    <source>
        <dbReference type="SAM" id="MobiDB-lite"/>
    </source>
</evidence>
<reference evidence="2 3" key="1">
    <citation type="submission" date="2019-06" db="EMBL/GenBank/DDBJ databases">
        <title>Description of Kitasatospora acidophila sp. nov. isolated from pine grove soil, and reclassification of Streptomyces novaecaesareae to Kitasatospora novaeceasareae comb. nov.</title>
        <authorList>
            <person name="Kim M.J."/>
        </authorList>
    </citation>
    <scope>NUCLEOTIDE SEQUENCE [LARGE SCALE GENOMIC DNA]</scope>
    <source>
        <strain evidence="2 3">MMS16-CNU292</strain>
    </source>
</reference>
<evidence type="ECO:0000313" key="2">
    <source>
        <dbReference type="EMBL" id="TQF01326.1"/>
    </source>
</evidence>
<feature type="compositionally biased region" description="Low complexity" evidence="1">
    <location>
        <begin position="272"/>
        <end position="283"/>
    </location>
</feature>
<dbReference type="Proteomes" id="UP000319103">
    <property type="component" value="Unassembled WGS sequence"/>
</dbReference>
<comment type="caution">
    <text evidence="2">The sequence shown here is derived from an EMBL/GenBank/DDBJ whole genome shotgun (WGS) entry which is preliminary data.</text>
</comment>
<evidence type="ECO:0000313" key="3">
    <source>
        <dbReference type="Proteomes" id="UP000319103"/>
    </source>
</evidence>
<gene>
    <name evidence="2" type="ORF">E6W39_02570</name>
</gene>
<accession>A0A540VX41</accession>
<protein>
    <submittedName>
        <fullName evidence="2">Uncharacterized protein</fullName>
    </submittedName>
</protein>
<keyword evidence="3" id="KW-1185">Reference proteome</keyword>
<sequence length="422" mass="44118">MQPGSAQRQRLADLLEYWRAVELFSPPSIPRVSGKNASGVDGLVRDLAPTPGSPTPPLPWAVGDHTAGVGRAPSGMMWRHEVYGGVFKLEDMRQAMIAVLPPDTNPDPGVPQDELKLSGESAMFALVLDEDGLLIDDTSVVSACGWATGRLFDPGPDAANWLQGFDALNAAFGAAVDDLTSTNIPYTGRSSPLDLWRAGGPSTSAAGASTAGGWQKLLAEILGGAAVGAVGALFGEVAAATVKGAAEPLLRRAAEWAEARLPKEAGAEDAADGAPMAPQAAGATPVEEPEEPLDTEPRPVTFADLVALTAQVAHLCGVEGRLAPSTIRVKSMLVHRPRDPKEPNTAAQPFLNSLLPPDLSRVCGALEDGLGPALDSYLMSRHVIDHGRGSTCGRSAPRCSAASLRPWCPPADGRPRPSIRWR</sequence>
<name>A0A540VX41_9ACTN</name>
<dbReference type="EMBL" id="VIGB01000003">
    <property type="protein sequence ID" value="TQF01326.1"/>
    <property type="molecule type" value="Genomic_DNA"/>
</dbReference>
<dbReference type="RefSeq" id="WP_141632058.1">
    <property type="nucleotide sequence ID" value="NZ_VIGB01000003.1"/>
</dbReference>